<comment type="caution">
    <text evidence="1">The sequence shown here is derived from an EMBL/GenBank/DDBJ whole genome shotgun (WGS) entry which is preliminary data.</text>
</comment>
<proteinExistence type="predicted"/>
<name>A0ACC8XBD7_9FIRM</name>
<organism evidence="1 2">
    <name type="scientific">Candidatus Epulonipiscium fishelsonii</name>
    <dbReference type="NCBI Taxonomy" id="77094"/>
    <lineage>
        <taxon>Bacteria</taxon>
        <taxon>Bacillati</taxon>
        <taxon>Bacillota</taxon>
        <taxon>Clostridia</taxon>
        <taxon>Lachnospirales</taxon>
        <taxon>Lachnospiraceae</taxon>
        <taxon>Candidatus Epulonipiscium</taxon>
    </lineage>
</organism>
<keyword evidence="2" id="KW-1185">Reference proteome</keyword>
<reference evidence="1" key="1">
    <citation type="submission" date="2016-08" db="EMBL/GenBank/DDBJ databases">
        <authorList>
            <person name="Ngugi D.K."/>
            <person name="Miyake S."/>
            <person name="Stingl U."/>
        </authorList>
    </citation>
    <scope>NUCLEOTIDE SEQUENCE</scope>
    <source>
        <strain evidence="1">SCG-B11WGA-EpuloA1</strain>
    </source>
</reference>
<gene>
    <name evidence="1" type="ORF">AN396_07325</name>
</gene>
<accession>A0ACC8XBD7</accession>
<dbReference type="EMBL" id="LJDB01000060">
    <property type="protein sequence ID" value="ONI39854.1"/>
    <property type="molecule type" value="Genomic_DNA"/>
</dbReference>
<protein>
    <submittedName>
        <fullName evidence="1">Translocation-enhancing protein TepA</fullName>
    </submittedName>
</protein>
<dbReference type="Proteomes" id="UP000188605">
    <property type="component" value="Unassembled WGS sequence"/>
</dbReference>
<sequence length="232" mass="25343">MADESIESMAAEIDQTTKQIKEMGQVPPQFEKSNIHCVTIIGQIEGHVTMSPQNKTTKYEHLIPQFVAFSEDNAIKGILLVLNTIGGDVEAGLALAELIASFDKPVVTLVLGGAHSISVPIAVSGDYSFITPSATMTLHPVRMNGTILGVVQSFEYFDQMQERIVEFVASNSEISADRFRELMLAVGKIAKDMGTILQGQQAVSEKLINEVGGLHQAMTKLKQLIKEREEQN</sequence>
<evidence type="ECO:0000313" key="2">
    <source>
        <dbReference type="Proteomes" id="UP000188605"/>
    </source>
</evidence>
<evidence type="ECO:0000313" key="1">
    <source>
        <dbReference type="EMBL" id="ONI39854.1"/>
    </source>
</evidence>